<feature type="transmembrane region" description="Helical" evidence="1">
    <location>
        <begin position="192"/>
        <end position="210"/>
    </location>
</feature>
<feature type="transmembrane region" description="Helical" evidence="1">
    <location>
        <begin position="36"/>
        <end position="54"/>
    </location>
</feature>
<dbReference type="VEuPathDB" id="MicrosporidiaDB:M970_070680"/>
<evidence type="ECO:0000256" key="1">
    <source>
        <dbReference type="SAM" id="Phobius"/>
    </source>
</evidence>
<organism evidence="2">
    <name type="scientific">Encephalitozoon cuniculi</name>
    <name type="common">Microsporidian parasite</name>
    <dbReference type="NCBI Taxonomy" id="6035"/>
    <lineage>
        <taxon>Eukaryota</taxon>
        <taxon>Fungi</taxon>
        <taxon>Fungi incertae sedis</taxon>
        <taxon>Microsporidia</taxon>
        <taxon>Unikaryonidae</taxon>
        <taxon>Encephalitozoon</taxon>
    </lineage>
</organism>
<feature type="transmembrane region" description="Helical" evidence="1">
    <location>
        <begin position="92"/>
        <end position="114"/>
    </location>
</feature>
<feature type="transmembrane region" description="Helical" evidence="1">
    <location>
        <begin position="222"/>
        <end position="240"/>
    </location>
</feature>
<dbReference type="EMBL" id="KC513610">
    <property type="protein sequence ID" value="AGE95828.1"/>
    <property type="molecule type" value="Genomic_DNA"/>
</dbReference>
<accession>M1K4G9</accession>
<dbReference type="VEuPathDB" id="MicrosporidiaDB:ECU07_0730"/>
<name>M1K4G9_ENCCN</name>
<keyword evidence="1" id="KW-0472">Membrane</keyword>
<gene>
    <name evidence="2" type="ORF">ECU07_0730</name>
</gene>
<evidence type="ECO:0000313" key="2">
    <source>
        <dbReference type="EMBL" id="AGE95828.1"/>
    </source>
</evidence>
<keyword evidence="1" id="KW-0812">Transmembrane</keyword>
<dbReference type="VEuPathDB" id="MicrosporidiaDB:AEWQ_070690"/>
<feature type="transmembrane region" description="Helical" evidence="1">
    <location>
        <begin position="159"/>
        <end position="180"/>
    </location>
</feature>
<proteinExistence type="predicted"/>
<feature type="transmembrane region" description="Helical" evidence="1">
    <location>
        <begin position="5"/>
        <end position="24"/>
    </location>
</feature>
<dbReference type="VEuPathDB" id="MicrosporidiaDB:AEWD_070690"/>
<reference evidence="2" key="1">
    <citation type="journal article" date="2013" name="Eukaryot. Cell">
        <title>Extremely Reduced Levels of Heterozygosity in the Vertebrate Pathogen Encephalitozoon cuniculi.</title>
        <authorList>
            <person name="Selman M."/>
            <person name="Sak B."/>
            <person name="Kvac M."/>
            <person name="Farinelli L."/>
            <person name="Weiss L.M."/>
            <person name="Corradi N."/>
        </authorList>
    </citation>
    <scope>NUCLEOTIDE SEQUENCE</scope>
</reference>
<feature type="transmembrane region" description="Helical" evidence="1">
    <location>
        <begin position="66"/>
        <end position="86"/>
    </location>
</feature>
<protein>
    <submittedName>
        <fullName evidence="2">Uncharacterized protein</fullName>
    </submittedName>
</protein>
<dbReference type="AlphaFoldDB" id="M1K4G9"/>
<sequence length="330" mass="37619">MAKEYWDVACNICVSLCLIVGLSMESFVCKTANCAFFLSSMLFISIVLMLFNLASMVRAKAKMTLISAYMGSICALMDVMTVFMYTKILSTNSLFFCLAFVMYQITVSILTCFIPFATSTFMVWICATFLRPLFDLWFVEEHGFSRSQVPEFMRYYVTNGSMNIVFFIPVLGFRTMFVEFFGDVENRESSNFFNSLTMVAIGAMLAFSDAPTFAEELRRIEGVSAPFLVSNSILTGSFLISRWNKKTTLVSVYPSMSVLFMITSAMFCSTSMPWFWKKTILEDALNAPYLFYLFMFSLFTLYILAAYKSSITSRPTRDGFIPGATWWLWG</sequence>
<feature type="transmembrane region" description="Helical" evidence="1">
    <location>
        <begin position="252"/>
        <end position="276"/>
    </location>
</feature>
<keyword evidence="1" id="KW-1133">Transmembrane helix</keyword>
<feature type="transmembrane region" description="Helical" evidence="1">
    <location>
        <begin position="288"/>
        <end position="307"/>
    </location>
</feature>
<dbReference type="VEuPathDB" id="MicrosporidiaDB:AEWR_070680"/>